<reference evidence="5 6" key="1">
    <citation type="submission" date="2024-12" db="EMBL/GenBank/DDBJ databases">
        <authorList>
            <person name="Lee Y."/>
        </authorList>
    </citation>
    <scope>NUCLEOTIDE SEQUENCE [LARGE SCALE GENOMIC DNA]</scope>
    <source>
        <strain evidence="5 6">03SUJ4</strain>
    </source>
</reference>
<evidence type="ECO:0000313" key="6">
    <source>
        <dbReference type="Proteomes" id="UP001634747"/>
    </source>
</evidence>
<evidence type="ECO:0000256" key="1">
    <source>
        <dbReference type="ARBA" id="ARBA00007118"/>
    </source>
</evidence>
<accession>A0ABW9KK33</accession>
<dbReference type="PANTHER" id="PTHR43673">
    <property type="entry name" value="NAD(P)H NITROREDUCTASE YDGI-RELATED"/>
    <property type="match status" value="1"/>
</dbReference>
<dbReference type="SUPFAM" id="SSF55469">
    <property type="entry name" value="FMN-dependent nitroreductase-like"/>
    <property type="match status" value="1"/>
</dbReference>
<dbReference type="Gene3D" id="3.40.109.10">
    <property type="entry name" value="NADH Oxidase"/>
    <property type="match status" value="1"/>
</dbReference>
<name>A0ABW9KK33_9BACT</name>
<feature type="region of interest" description="Disordered" evidence="3">
    <location>
        <begin position="1"/>
        <end position="29"/>
    </location>
</feature>
<proteinExistence type="inferred from homology"/>
<evidence type="ECO:0000313" key="5">
    <source>
        <dbReference type="EMBL" id="MFN2976144.1"/>
    </source>
</evidence>
<dbReference type="Pfam" id="PF00881">
    <property type="entry name" value="Nitroreductase"/>
    <property type="match status" value="1"/>
</dbReference>
<dbReference type="InterPro" id="IPR000415">
    <property type="entry name" value="Nitroreductase-like"/>
</dbReference>
<evidence type="ECO:0000256" key="3">
    <source>
        <dbReference type="SAM" id="MobiDB-lite"/>
    </source>
</evidence>
<keyword evidence="2" id="KW-0560">Oxidoreductase</keyword>
<gene>
    <name evidence="5" type="ORF">ACK2TP_10245</name>
</gene>
<dbReference type="RefSeq" id="WP_263412366.1">
    <property type="nucleotide sequence ID" value="NZ_BAABBH010000001.1"/>
</dbReference>
<dbReference type="Proteomes" id="UP001634747">
    <property type="component" value="Unassembled WGS sequence"/>
</dbReference>
<keyword evidence="6" id="KW-1185">Reference proteome</keyword>
<protein>
    <submittedName>
        <fullName evidence="5">Nitroreductase family protein</fullName>
    </submittedName>
</protein>
<evidence type="ECO:0000259" key="4">
    <source>
        <dbReference type="Pfam" id="PF00881"/>
    </source>
</evidence>
<dbReference type="InterPro" id="IPR029479">
    <property type="entry name" value="Nitroreductase"/>
</dbReference>
<dbReference type="EMBL" id="JBJYXY010000001">
    <property type="protein sequence ID" value="MFN2976144.1"/>
    <property type="molecule type" value="Genomic_DNA"/>
</dbReference>
<evidence type="ECO:0000256" key="2">
    <source>
        <dbReference type="ARBA" id="ARBA00023002"/>
    </source>
</evidence>
<feature type="compositionally biased region" description="Basic and acidic residues" evidence="3">
    <location>
        <begin position="1"/>
        <end position="16"/>
    </location>
</feature>
<comment type="caution">
    <text evidence="5">The sequence shown here is derived from an EMBL/GenBank/DDBJ whole genome shotgun (WGS) entry which is preliminary data.</text>
</comment>
<dbReference type="PANTHER" id="PTHR43673:SF10">
    <property type="entry name" value="NADH DEHYDROGENASE_NAD(P)H NITROREDUCTASE XCC3605-RELATED"/>
    <property type="match status" value="1"/>
</dbReference>
<feature type="domain" description="Nitroreductase" evidence="4">
    <location>
        <begin position="11"/>
        <end position="185"/>
    </location>
</feature>
<sequence length="214" mass="23935">MRETKTLEQAIRERRSTPSFDGSPMPPEDLRQILEAGMAAPSGYNVQPWRFVVVQTPEQKRKLRAACFNQAKVEEASVVIVCCGDADSWRRDADEIIRMGLSGGMPESYAAQLKTYVQNYLSSLNEDQMHGWLNKQVSLAAAFMLLTAETMGYDTAPLEGFEQERVHEVLRLPLSYWVVSLLAIGTLQGTDKYDGGRFGLAHAVSSEEYGKPLR</sequence>
<comment type="similarity">
    <text evidence="1">Belongs to the nitroreductase family.</text>
</comment>
<organism evidence="5 6">
    <name type="scientific">Terriglobus aquaticus</name>
    <dbReference type="NCBI Taxonomy" id="940139"/>
    <lineage>
        <taxon>Bacteria</taxon>
        <taxon>Pseudomonadati</taxon>
        <taxon>Acidobacteriota</taxon>
        <taxon>Terriglobia</taxon>
        <taxon>Terriglobales</taxon>
        <taxon>Acidobacteriaceae</taxon>
        <taxon>Terriglobus</taxon>
    </lineage>
</organism>